<evidence type="ECO:0000256" key="7">
    <source>
        <dbReference type="SAM" id="SignalP"/>
    </source>
</evidence>
<organism evidence="9">
    <name type="scientific">Leucothrix mucor</name>
    <dbReference type="NCBI Taxonomy" id="45248"/>
    <lineage>
        <taxon>Bacteria</taxon>
        <taxon>Pseudomonadati</taxon>
        <taxon>Pseudomonadota</taxon>
        <taxon>Gammaproteobacteria</taxon>
        <taxon>Thiotrichales</taxon>
        <taxon>Thiotrichaceae</taxon>
        <taxon>Leucothrix</taxon>
    </lineage>
</organism>
<evidence type="ECO:0000256" key="2">
    <source>
        <dbReference type="ARBA" id="ARBA00022617"/>
    </source>
</evidence>
<dbReference type="PANTHER" id="PTHR35008:SF4">
    <property type="entry name" value="BLL4482 PROTEIN"/>
    <property type="match status" value="1"/>
</dbReference>
<comment type="caution">
    <text evidence="9">The sequence shown here is derived from an EMBL/GenBank/DDBJ whole genome shotgun (WGS) entry which is preliminary data.</text>
</comment>
<dbReference type="Pfam" id="PF13442">
    <property type="entry name" value="Cytochrome_CBB3"/>
    <property type="match status" value="1"/>
</dbReference>
<sequence length="154" mass="16895">MKTSLYFLTLTSFFILSACGNNNETANKPIMTSDTTAKKMASGPSNTAEVMRGRGIFKANCQVCHGKKGIGQVPNWREPLANGKYPAPPLNGTGHTWHHPEAALLQTINNGGIKIGGTMPAFKDKLSAKDKRAVLSYIESLWPAKTYQMWLQRN</sequence>
<feature type="domain" description="Cytochrome c" evidence="8">
    <location>
        <begin position="48"/>
        <end position="142"/>
    </location>
</feature>
<dbReference type="Gene3D" id="1.10.760.10">
    <property type="entry name" value="Cytochrome c-like domain"/>
    <property type="match status" value="1"/>
</dbReference>
<dbReference type="InterPro" id="IPR036909">
    <property type="entry name" value="Cyt_c-like_dom_sf"/>
</dbReference>
<dbReference type="Proteomes" id="UP000885750">
    <property type="component" value="Unassembled WGS sequence"/>
</dbReference>
<accession>A0A7V2T1F8</accession>
<dbReference type="GO" id="GO:0005506">
    <property type="term" value="F:iron ion binding"/>
    <property type="evidence" value="ECO:0007669"/>
    <property type="project" value="InterPro"/>
</dbReference>
<evidence type="ECO:0000256" key="6">
    <source>
        <dbReference type="PROSITE-ProRule" id="PRU00433"/>
    </source>
</evidence>
<evidence type="ECO:0000256" key="5">
    <source>
        <dbReference type="ARBA" id="ARBA00023004"/>
    </source>
</evidence>
<dbReference type="PANTHER" id="PTHR35008">
    <property type="entry name" value="BLL4482 PROTEIN-RELATED"/>
    <property type="match status" value="1"/>
</dbReference>
<dbReference type="PROSITE" id="PS51007">
    <property type="entry name" value="CYTC"/>
    <property type="match status" value="1"/>
</dbReference>
<protein>
    <submittedName>
        <fullName evidence="9">C-type cytochrome</fullName>
    </submittedName>
</protein>
<keyword evidence="7" id="KW-0732">Signal</keyword>
<dbReference type="GO" id="GO:0009055">
    <property type="term" value="F:electron transfer activity"/>
    <property type="evidence" value="ECO:0007669"/>
    <property type="project" value="InterPro"/>
</dbReference>
<keyword evidence="1" id="KW-0813">Transport</keyword>
<proteinExistence type="predicted"/>
<evidence type="ECO:0000256" key="1">
    <source>
        <dbReference type="ARBA" id="ARBA00022448"/>
    </source>
</evidence>
<evidence type="ECO:0000256" key="3">
    <source>
        <dbReference type="ARBA" id="ARBA00022723"/>
    </source>
</evidence>
<dbReference type="EMBL" id="DRMS01000077">
    <property type="protein sequence ID" value="HFC91556.1"/>
    <property type="molecule type" value="Genomic_DNA"/>
</dbReference>
<evidence type="ECO:0000256" key="4">
    <source>
        <dbReference type="ARBA" id="ARBA00022982"/>
    </source>
</evidence>
<evidence type="ECO:0000313" key="9">
    <source>
        <dbReference type="EMBL" id="HFC91556.1"/>
    </source>
</evidence>
<dbReference type="PROSITE" id="PS51257">
    <property type="entry name" value="PROKAR_LIPOPROTEIN"/>
    <property type="match status" value="1"/>
</dbReference>
<dbReference type="InterPro" id="IPR051459">
    <property type="entry name" value="Cytochrome_c-type_DH"/>
</dbReference>
<dbReference type="SUPFAM" id="SSF46626">
    <property type="entry name" value="Cytochrome c"/>
    <property type="match status" value="1"/>
</dbReference>
<dbReference type="AlphaFoldDB" id="A0A7V2T1F8"/>
<dbReference type="PRINTS" id="PR00605">
    <property type="entry name" value="CYTCHROMECIC"/>
</dbReference>
<dbReference type="GO" id="GO:0020037">
    <property type="term" value="F:heme binding"/>
    <property type="evidence" value="ECO:0007669"/>
    <property type="project" value="InterPro"/>
</dbReference>
<feature type="chain" id="PRO_5031062660" evidence="7">
    <location>
        <begin position="21"/>
        <end position="154"/>
    </location>
</feature>
<feature type="signal peptide" evidence="7">
    <location>
        <begin position="1"/>
        <end position="20"/>
    </location>
</feature>
<keyword evidence="3 6" id="KW-0479">Metal-binding</keyword>
<name>A0A7V2T1F8_LEUMU</name>
<keyword evidence="5 6" id="KW-0408">Iron</keyword>
<keyword evidence="2 6" id="KW-0349">Heme</keyword>
<dbReference type="InterPro" id="IPR009056">
    <property type="entry name" value="Cyt_c-like_dom"/>
</dbReference>
<dbReference type="InterPro" id="IPR008168">
    <property type="entry name" value="Cyt_C_IC"/>
</dbReference>
<keyword evidence="4" id="KW-0249">Electron transport</keyword>
<gene>
    <name evidence="9" type="ORF">ENJ51_01950</name>
</gene>
<evidence type="ECO:0000259" key="8">
    <source>
        <dbReference type="PROSITE" id="PS51007"/>
    </source>
</evidence>
<reference evidence="9" key="1">
    <citation type="journal article" date="2020" name="mSystems">
        <title>Genome- and Community-Level Interaction Insights into Carbon Utilization and Element Cycling Functions of Hydrothermarchaeota in Hydrothermal Sediment.</title>
        <authorList>
            <person name="Zhou Z."/>
            <person name="Liu Y."/>
            <person name="Xu W."/>
            <person name="Pan J."/>
            <person name="Luo Z.H."/>
            <person name="Li M."/>
        </authorList>
    </citation>
    <scope>NUCLEOTIDE SEQUENCE [LARGE SCALE GENOMIC DNA]</scope>
    <source>
        <strain evidence="9">HyVt-493</strain>
    </source>
</reference>